<feature type="domain" description="Connexin cysteine-rich" evidence="12">
    <location>
        <begin position="141"/>
        <end position="208"/>
    </location>
</feature>
<feature type="transmembrane region" description="Helical" evidence="10">
    <location>
        <begin position="432"/>
        <end position="457"/>
    </location>
</feature>
<dbReference type="PROSITE" id="PS00407">
    <property type="entry name" value="CONNEXINS_1"/>
    <property type="match status" value="1"/>
</dbReference>
<keyword evidence="5 9" id="KW-0303">Gap junction</keyword>
<evidence type="ECO:0000256" key="5">
    <source>
        <dbReference type="ARBA" id="ARBA00022868"/>
    </source>
</evidence>
<reference evidence="13 14" key="1">
    <citation type="submission" date="2015-08" db="EMBL/GenBank/DDBJ databases">
        <title>The genome of the Asian arowana (Scleropages formosus).</title>
        <authorList>
            <person name="Tan M.H."/>
            <person name="Gan H.M."/>
            <person name="Croft L.J."/>
            <person name="Austin C.M."/>
        </authorList>
    </citation>
    <scope>NUCLEOTIDE SEQUENCE [LARGE SCALE GENOMIC DNA]</scope>
    <source>
        <strain evidence="13">Aro1</strain>
    </source>
</reference>
<comment type="similarity">
    <text evidence="9">Belongs to the connexin family.</text>
</comment>
<dbReference type="Gene3D" id="1.20.1440.80">
    <property type="entry name" value="Gap junction channel protein cysteine-rich domain"/>
    <property type="match status" value="2"/>
</dbReference>
<keyword evidence="3" id="KW-1003">Cell membrane</keyword>
<dbReference type="AlphaFoldDB" id="A0A0P7YGU8"/>
<evidence type="ECO:0000256" key="4">
    <source>
        <dbReference type="ARBA" id="ARBA00022692"/>
    </source>
</evidence>
<keyword evidence="4 9" id="KW-0812">Transmembrane</keyword>
<evidence type="ECO:0000256" key="8">
    <source>
        <dbReference type="ARBA" id="ARBA00023136"/>
    </source>
</evidence>
<dbReference type="InterPro" id="IPR017990">
    <property type="entry name" value="Connexin_CS"/>
</dbReference>
<dbReference type="InterPro" id="IPR000500">
    <property type="entry name" value="Connexin"/>
</dbReference>
<feature type="transmembrane region" description="Helical" evidence="10">
    <location>
        <begin position="128"/>
        <end position="153"/>
    </location>
</feature>
<feature type="transmembrane region" description="Helical" evidence="10">
    <location>
        <begin position="267"/>
        <end position="287"/>
    </location>
</feature>
<accession>A0A0P7YGU8</accession>
<evidence type="ECO:0000259" key="11">
    <source>
        <dbReference type="SMART" id="SM00037"/>
    </source>
</evidence>
<dbReference type="PROSITE" id="PS00408">
    <property type="entry name" value="CONNEXINS_2"/>
    <property type="match status" value="2"/>
</dbReference>
<dbReference type="PANTHER" id="PTHR11984:SF29">
    <property type="entry name" value="GAP JUNCTION BETA-5 PROTEIN"/>
    <property type="match status" value="1"/>
</dbReference>
<comment type="subunit">
    <text evidence="9">A connexon is composed of a hexamer of connexins.</text>
</comment>
<dbReference type="Pfam" id="PF00029">
    <property type="entry name" value="Connexin"/>
    <property type="match status" value="2"/>
</dbReference>
<dbReference type="GO" id="GO:0007267">
    <property type="term" value="P:cell-cell signaling"/>
    <property type="evidence" value="ECO:0007669"/>
    <property type="project" value="TreeGrafter"/>
</dbReference>
<feature type="transmembrane region" description="Helical" evidence="10">
    <location>
        <begin position="375"/>
        <end position="400"/>
    </location>
</feature>
<feature type="transmembrane region" description="Helical" evidence="10">
    <location>
        <begin position="77"/>
        <end position="97"/>
    </location>
</feature>
<evidence type="ECO:0000256" key="6">
    <source>
        <dbReference type="ARBA" id="ARBA00022949"/>
    </source>
</evidence>
<evidence type="ECO:0000313" key="14">
    <source>
        <dbReference type="Proteomes" id="UP000034805"/>
    </source>
</evidence>
<dbReference type="InterPro" id="IPR013092">
    <property type="entry name" value="Connexin_N"/>
</dbReference>
<keyword evidence="6" id="KW-0965">Cell junction</keyword>
<feature type="transmembrane region" description="Helical" evidence="10">
    <location>
        <begin position="325"/>
        <end position="345"/>
    </location>
</feature>
<dbReference type="Proteomes" id="UP000034805">
    <property type="component" value="Unassembled WGS sequence"/>
</dbReference>
<keyword evidence="7 10" id="KW-1133">Transmembrane helix</keyword>
<name>A0A0P7YGU8_SCLFO</name>
<gene>
    <name evidence="13" type="ORF">Z043_115348</name>
</gene>
<evidence type="ECO:0000259" key="12">
    <source>
        <dbReference type="SMART" id="SM01089"/>
    </source>
</evidence>
<evidence type="ECO:0000256" key="3">
    <source>
        <dbReference type="ARBA" id="ARBA00022475"/>
    </source>
</evidence>
<proteinExistence type="inferred from homology"/>
<dbReference type="SMART" id="SM01089">
    <property type="entry name" value="Connexin_CCC"/>
    <property type="match status" value="2"/>
</dbReference>
<keyword evidence="8 10" id="KW-0472">Membrane</keyword>
<dbReference type="PRINTS" id="PR00206">
    <property type="entry name" value="CONNEXIN"/>
</dbReference>
<comment type="caution">
    <text evidence="13">The sequence shown here is derived from an EMBL/GenBank/DDBJ whole genome shotgun (WGS) entry which is preliminary data.</text>
</comment>
<feature type="domain" description="Connexin N-terminal" evidence="11">
    <location>
        <begin position="290"/>
        <end position="323"/>
    </location>
</feature>
<evidence type="ECO:0000313" key="13">
    <source>
        <dbReference type="EMBL" id="KPP66179.1"/>
    </source>
</evidence>
<dbReference type="STRING" id="113540.ENSSFOP00015039810"/>
<evidence type="ECO:0000256" key="9">
    <source>
        <dbReference type="RuleBase" id="RU000630"/>
    </source>
</evidence>
<dbReference type="FunFam" id="1.20.1440.80:FF:000001">
    <property type="entry name" value="Gap junction alpha-1"/>
    <property type="match status" value="2"/>
</dbReference>
<sequence length="517" mass="59569">MNWAFLQGLLSGVNKYSTAFGRVWLSVVFLFRLMVFVVAAEKVWGDEQKDFHCNTAQPGCHNVCYDHFFPISHVRLWALQLIFVTCPSLLVVLHVAYREDRERKYQAKHGKGCGRLYTNTGKKRGGLWWTYVLTLIFKMGVDAAFVFLVYHLYEGYDFPSLVKCSEDPCPNVVDCFIARPTEKRIFTIFMVATSLLCVLLSMLEIVYLVGKRCFECLVAPHRSRQLAMATSLVSKDVESRPLRVADPAPAYNTFQALLSGVNKYSTAFGRIWLSVVFVFRVLVYVVAAERVWGDEQKDFDCNIRQPGCPNVCYDHFFPISHTRLWALQLIFVTCPSLMVVMHVAYRKDRERKYQSKHGNGVKLYDNTGKKHGGLWWTYLLSLFFKTGIEIGFLYLLHLIYDSFYLPRLVKCDIKPCPNQVDCYIARPTEKKIFTYFMVGASAFCIVLNVCEIIYLVFKRIARCAHEVKSRNRTLDHDGCKNNTCRNCHLVETQLELRPVIRIKEEMRASAPNLSLAV</sequence>
<evidence type="ECO:0000256" key="10">
    <source>
        <dbReference type="SAM" id="Phobius"/>
    </source>
</evidence>
<evidence type="ECO:0000256" key="1">
    <source>
        <dbReference type="ARBA" id="ARBA00004610"/>
    </source>
</evidence>
<dbReference type="GO" id="GO:0005922">
    <property type="term" value="C:connexin complex"/>
    <property type="evidence" value="ECO:0007669"/>
    <property type="project" value="InterPro"/>
</dbReference>
<evidence type="ECO:0000256" key="7">
    <source>
        <dbReference type="ARBA" id="ARBA00022989"/>
    </source>
</evidence>
<dbReference type="GO" id="GO:0005243">
    <property type="term" value="F:gap junction channel activity"/>
    <property type="evidence" value="ECO:0007669"/>
    <property type="project" value="TreeGrafter"/>
</dbReference>
<dbReference type="SMART" id="SM00037">
    <property type="entry name" value="CNX"/>
    <property type="match status" value="2"/>
</dbReference>
<dbReference type="EMBL" id="JARO02005819">
    <property type="protein sequence ID" value="KPP66179.1"/>
    <property type="molecule type" value="Genomic_DNA"/>
</dbReference>
<dbReference type="InterPro" id="IPR019570">
    <property type="entry name" value="Connexin_CCC"/>
</dbReference>
<organism evidence="13 14">
    <name type="scientific">Scleropages formosus</name>
    <name type="common">Asian bonytongue</name>
    <name type="synonym">Osteoglossum formosum</name>
    <dbReference type="NCBI Taxonomy" id="113540"/>
    <lineage>
        <taxon>Eukaryota</taxon>
        <taxon>Metazoa</taxon>
        <taxon>Chordata</taxon>
        <taxon>Craniata</taxon>
        <taxon>Vertebrata</taxon>
        <taxon>Euteleostomi</taxon>
        <taxon>Actinopterygii</taxon>
        <taxon>Neopterygii</taxon>
        <taxon>Teleostei</taxon>
        <taxon>Osteoglossocephala</taxon>
        <taxon>Osteoglossomorpha</taxon>
        <taxon>Osteoglossiformes</taxon>
        <taxon>Osteoglossidae</taxon>
        <taxon>Scleropages</taxon>
    </lineage>
</organism>
<protein>
    <recommendedName>
        <fullName evidence="9">Gap junction protein</fullName>
    </recommendedName>
</protein>
<dbReference type="PANTHER" id="PTHR11984">
    <property type="entry name" value="CONNEXIN"/>
    <property type="match status" value="1"/>
</dbReference>
<comment type="subcellular location">
    <subcellularLocation>
        <location evidence="1">Cell junction</location>
        <location evidence="1">Gap junction</location>
    </subcellularLocation>
    <subcellularLocation>
        <location evidence="2 9">Cell membrane</location>
        <topology evidence="2 9">Multi-pass membrane protein</topology>
    </subcellularLocation>
</comment>
<feature type="domain" description="Connexin cysteine-rich" evidence="12">
    <location>
        <begin position="388"/>
        <end position="455"/>
    </location>
</feature>
<dbReference type="InterPro" id="IPR038359">
    <property type="entry name" value="Connexin_N_sf"/>
</dbReference>
<evidence type="ECO:0000256" key="2">
    <source>
        <dbReference type="ARBA" id="ARBA00004651"/>
    </source>
</evidence>
<comment type="function">
    <text evidence="9">One gap junction consists of a cluster of closely packed pairs of transmembrane channels, the connexons, through which materials of low MW diffuse from one cell to a neighboring cell.</text>
</comment>
<feature type="domain" description="Connexin N-terminal" evidence="11">
    <location>
        <begin position="42"/>
        <end position="75"/>
    </location>
</feature>
<feature type="transmembrane region" description="Helical" evidence="10">
    <location>
        <begin position="185"/>
        <end position="209"/>
    </location>
</feature>
<feature type="transmembrane region" description="Helical" evidence="10">
    <location>
        <begin position="21"/>
        <end position="40"/>
    </location>
</feature>